<sequence length="273" mass="31024">MINIAVLMTCYNRRETTLRCLERLYEQKLPDNVSYNVYLVDDGCMDGTGDAVREYYPDINVIQGDGTLFWCNGMRLAWSHAAEKDYDFYLWLNDDSMLLDGALNKLLDTYAMSEDTALIIGSCRDPETGLHSYGGQGRIGLHPAKLRKIEPGAEPVLCDTFQGNIVLISQKAFKRIGIMRSFKHAMGDTDYGYLAGKAGCSLLIAPGYIGECNFNITENMSQGSELSLMQRWHLLKKRMPPIDWFRLLWAHSGLLSLVYWPRPYLRVLLGLNR</sequence>
<dbReference type="InterPro" id="IPR001173">
    <property type="entry name" value="Glyco_trans_2-like"/>
</dbReference>
<keyword evidence="2 5" id="KW-0328">Glycosyltransferase</keyword>
<protein>
    <submittedName>
        <fullName evidence="5">Glycosyltransferase family 2 protein</fullName>
        <ecNumber evidence="5">2.4.-.-</ecNumber>
    </submittedName>
</protein>
<name>A0ABU5MT25_9BACT</name>
<dbReference type="RefSeq" id="WP_322607131.1">
    <property type="nucleotide sequence ID" value="NZ_JARVCO010000002.1"/>
</dbReference>
<dbReference type="GO" id="GO:0016757">
    <property type="term" value="F:glycosyltransferase activity"/>
    <property type="evidence" value="ECO:0007669"/>
    <property type="project" value="UniProtKB-KW"/>
</dbReference>
<comment type="caution">
    <text evidence="5">The sequence shown here is derived from an EMBL/GenBank/DDBJ whole genome shotgun (WGS) entry which is preliminary data.</text>
</comment>
<dbReference type="Proteomes" id="UP001290861">
    <property type="component" value="Unassembled WGS sequence"/>
</dbReference>
<gene>
    <name evidence="5" type="ORF">P9H32_01715</name>
</gene>
<dbReference type="Gene3D" id="3.90.550.10">
    <property type="entry name" value="Spore Coat Polysaccharide Biosynthesis Protein SpsA, Chain A"/>
    <property type="match status" value="1"/>
</dbReference>
<organism evidence="5 6">
    <name type="scientific">Pontiella agarivorans</name>
    <dbReference type="NCBI Taxonomy" id="3038953"/>
    <lineage>
        <taxon>Bacteria</taxon>
        <taxon>Pseudomonadati</taxon>
        <taxon>Kiritimatiellota</taxon>
        <taxon>Kiritimatiellia</taxon>
        <taxon>Kiritimatiellales</taxon>
        <taxon>Pontiellaceae</taxon>
        <taxon>Pontiella</taxon>
    </lineage>
</organism>
<evidence type="ECO:0000256" key="1">
    <source>
        <dbReference type="ARBA" id="ARBA00006739"/>
    </source>
</evidence>
<evidence type="ECO:0000256" key="3">
    <source>
        <dbReference type="ARBA" id="ARBA00022679"/>
    </source>
</evidence>
<dbReference type="SUPFAM" id="SSF53448">
    <property type="entry name" value="Nucleotide-diphospho-sugar transferases"/>
    <property type="match status" value="1"/>
</dbReference>
<dbReference type="EMBL" id="JARVCO010000002">
    <property type="protein sequence ID" value="MDZ8117330.1"/>
    <property type="molecule type" value="Genomic_DNA"/>
</dbReference>
<keyword evidence="6" id="KW-1185">Reference proteome</keyword>
<dbReference type="EC" id="2.4.-.-" evidence="5"/>
<proteinExistence type="inferred from homology"/>
<evidence type="ECO:0000259" key="4">
    <source>
        <dbReference type="Pfam" id="PF00535"/>
    </source>
</evidence>
<keyword evidence="3 5" id="KW-0808">Transferase</keyword>
<dbReference type="Pfam" id="PF00535">
    <property type="entry name" value="Glycos_transf_2"/>
    <property type="match status" value="1"/>
</dbReference>
<reference evidence="5 6" key="1">
    <citation type="journal article" date="2024" name="Appl. Environ. Microbiol.">
        <title>Pontiella agarivorans sp. nov., a novel marine anaerobic bacterium capable of degrading macroalgal polysaccharides and fixing nitrogen.</title>
        <authorList>
            <person name="Liu N."/>
            <person name="Kivenson V."/>
            <person name="Peng X."/>
            <person name="Cui Z."/>
            <person name="Lankiewicz T.S."/>
            <person name="Gosselin K.M."/>
            <person name="English C.J."/>
            <person name="Blair E.M."/>
            <person name="O'Malley M.A."/>
            <person name="Valentine D.L."/>
        </authorList>
    </citation>
    <scope>NUCLEOTIDE SEQUENCE [LARGE SCALE GENOMIC DNA]</scope>
    <source>
        <strain evidence="5 6">NLcol2</strain>
    </source>
</reference>
<comment type="similarity">
    <text evidence="1">Belongs to the glycosyltransferase 2 family.</text>
</comment>
<dbReference type="PANTHER" id="PTHR43179">
    <property type="entry name" value="RHAMNOSYLTRANSFERASE WBBL"/>
    <property type="match status" value="1"/>
</dbReference>
<evidence type="ECO:0000313" key="6">
    <source>
        <dbReference type="Proteomes" id="UP001290861"/>
    </source>
</evidence>
<dbReference type="InterPro" id="IPR029044">
    <property type="entry name" value="Nucleotide-diphossugar_trans"/>
</dbReference>
<dbReference type="PANTHER" id="PTHR43179:SF12">
    <property type="entry name" value="GALACTOFURANOSYLTRANSFERASE GLFT2"/>
    <property type="match status" value="1"/>
</dbReference>
<feature type="domain" description="Glycosyltransferase 2-like" evidence="4">
    <location>
        <begin position="6"/>
        <end position="175"/>
    </location>
</feature>
<accession>A0ABU5MT25</accession>
<evidence type="ECO:0000313" key="5">
    <source>
        <dbReference type="EMBL" id="MDZ8117330.1"/>
    </source>
</evidence>
<evidence type="ECO:0000256" key="2">
    <source>
        <dbReference type="ARBA" id="ARBA00022676"/>
    </source>
</evidence>